<organism evidence="2 3">
    <name type="scientific">Bacillus phage vB_BanS-Tsamsa</name>
    <dbReference type="NCBI Taxonomy" id="1308863"/>
    <lineage>
        <taxon>Viruses</taxon>
        <taxon>Duplodnaviria</taxon>
        <taxon>Heunggongvirae</taxon>
        <taxon>Uroviricota</taxon>
        <taxon>Caudoviricetes</taxon>
        <taxon>Joanripponvirinae</taxon>
        <taxon>Tsamsavirus</taxon>
        <taxon>Tsamsavirus tsamsa</taxon>
    </lineage>
</organism>
<evidence type="ECO:0000313" key="3">
    <source>
        <dbReference type="Proteomes" id="UP000017661"/>
    </source>
</evidence>
<dbReference type="KEGG" id="vg:17825292"/>
<feature type="domain" description="DUF6440" evidence="1">
    <location>
        <begin position="33"/>
        <end position="77"/>
    </location>
</feature>
<dbReference type="RefSeq" id="YP_008873404.1">
    <property type="nucleotide sequence ID" value="NC_023007.1"/>
</dbReference>
<evidence type="ECO:0000313" key="2">
    <source>
        <dbReference type="EMBL" id="AGI11904.1"/>
    </source>
</evidence>
<protein>
    <recommendedName>
        <fullName evidence="1">DUF6440 domain-containing protein</fullName>
    </recommendedName>
</protein>
<dbReference type="GeneID" id="17825292"/>
<keyword evidence="3" id="KW-1185">Reference proteome</keyword>
<sequence length="82" mass="8932">MKKILALTVLSVALLAGCGQGDSMRFTDDPKAYTKTDGDVETYIMIDTYTNCKYVLFDWYQGGGASPLLDKEGKPVCGKDAQ</sequence>
<evidence type="ECO:0000259" key="1">
    <source>
        <dbReference type="Pfam" id="PF20037"/>
    </source>
</evidence>
<dbReference type="EMBL" id="KC481682">
    <property type="protein sequence ID" value="AGI11904.1"/>
    <property type="molecule type" value="Genomic_DNA"/>
</dbReference>
<reference evidence="2 3" key="1">
    <citation type="journal article" date="2014" name="PLoS ONE">
        <title>Novel Giant Siphovirus from Bacillus anthracis Features Unusual Genome Characteristics.</title>
        <authorList>
            <person name="Ganz H.H."/>
            <person name="Law C."/>
            <person name="Schmuki M."/>
            <person name="Eichenseher F."/>
            <person name="Calendar R."/>
            <person name="Loessner M.J."/>
            <person name="Getz W.M."/>
            <person name="Korlach J."/>
            <person name="Beyer W."/>
            <person name="Klumpp J."/>
        </authorList>
    </citation>
    <scope>NUCLEOTIDE SEQUENCE [LARGE SCALE GENOMIC DNA]</scope>
</reference>
<proteinExistence type="predicted"/>
<accession>U5JA73</accession>
<name>U5JA73_9CAUD</name>
<dbReference type="PROSITE" id="PS51257">
    <property type="entry name" value="PROKAR_LIPOPROTEIN"/>
    <property type="match status" value="1"/>
</dbReference>
<dbReference type="InterPro" id="IPR045515">
    <property type="entry name" value="DUF6440"/>
</dbReference>
<dbReference type="Proteomes" id="UP000017661">
    <property type="component" value="Segment"/>
</dbReference>
<dbReference type="Pfam" id="PF20037">
    <property type="entry name" value="DUF6440"/>
    <property type="match status" value="1"/>
</dbReference>